<accession>A0ABW5AMF1</accession>
<keyword evidence="2" id="KW-1185">Reference proteome</keyword>
<gene>
    <name evidence="1" type="ORF">ACFSOX_15685</name>
</gene>
<evidence type="ECO:0000313" key="1">
    <source>
        <dbReference type="EMBL" id="MFD2183597.1"/>
    </source>
</evidence>
<proteinExistence type="predicted"/>
<dbReference type="RefSeq" id="WP_378478752.1">
    <property type="nucleotide sequence ID" value="NZ_JBHUIW010000018.1"/>
</dbReference>
<protein>
    <recommendedName>
        <fullName evidence="3">Transposase</fullName>
    </recommendedName>
</protein>
<dbReference type="EMBL" id="JBHUIW010000018">
    <property type="protein sequence ID" value="MFD2183597.1"/>
    <property type="molecule type" value="Genomic_DNA"/>
</dbReference>
<dbReference type="Proteomes" id="UP001597314">
    <property type="component" value="Unassembled WGS sequence"/>
</dbReference>
<comment type="caution">
    <text evidence="1">The sequence shown here is derived from an EMBL/GenBank/DDBJ whole genome shotgun (WGS) entry which is preliminary data.</text>
</comment>
<name>A0ABW5AMF1_9BRAD</name>
<reference evidence="2" key="1">
    <citation type="journal article" date="2019" name="Int. J. Syst. Evol. Microbiol.">
        <title>The Global Catalogue of Microorganisms (GCM) 10K type strain sequencing project: providing services to taxonomists for standard genome sequencing and annotation.</title>
        <authorList>
            <consortium name="The Broad Institute Genomics Platform"/>
            <consortium name="The Broad Institute Genome Sequencing Center for Infectious Disease"/>
            <person name="Wu L."/>
            <person name="Ma J."/>
        </authorList>
    </citation>
    <scope>NUCLEOTIDE SEQUENCE [LARGE SCALE GENOMIC DNA]</scope>
    <source>
        <strain evidence="2">CGMCC 1.6774</strain>
    </source>
</reference>
<evidence type="ECO:0008006" key="3">
    <source>
        <dbReference type="Google" id="ProtNLM"/>
    </source>
</evidence>
<sequence length="135" mass="14980">MNEPERKTIAGIEVVTIPVDLYAELLDCRRQLAELKAASNAGLNAVRTAFEVAPRSRLARDPEVAAFVAGQLGKATVPEIERQCLARFGKRRAPNRKAIYRHQYLLRRLVTLRSLGWSRQAPPAGWSRGPDPPPG</sequence>
<organism evidence="1 2">
    <name type="scientific">Rhodoplanes azumiensis</name>
    <dbReference type="NCBI Taxonomy" id="1897628"/>
    <lineage>
        <taxon>Bacteria</taxon>
        <taxon>Pseudomonadati</taxon>
        <taxon>Pseudomonadota</taxon>
        <taxon>Alphaproteobacteria</taxon>
        <taxon>Hyphomicrobiales</taxon>
        <taxon>Nitrobacteraceae</taxon>
        <taxon>Rhodoplanes</taxon>
    </lineage>
</organism>
<evidence type="ECO:0000313" key="2">
    <source>
        <dbReference type="Proteomes" id="UP001597314"/>
    </source>
</evidence>